<evidence type="ECO:0000313" key="3">
    <source>
        <dbReference type="Proteomes" id="UP000054978"/>
    </source>
</evidence>
<dbReference type="Proteomes" id="UP000054978">
    <property type="component" value="Unassembled WGS sequence"/>
</dbReference>
<organism evidence="2 3">
    <name type="scientific">Caballeronia ptereochthonis</name>
    <dbReference type="NCBI Taxonomy" id="1777144"/>
    <lineage>
        <taxon>Bacteria</taxon>
        <taxon>Pseudomonadati</taxon>
        <taxon>Pseudomonadota</taxon>
        <taxon>Betaproteobacteria</taxon>
        <taxon>Burkholderiales</taxon>
        <taxon>Burkholderiaceae</taxon>
        <taxon>Caballeronia</taxon>
    </lineage>
</organism>
<reference evidence="2" key="1">
    <citation type="submission" date="2016-01" db="EMBL/GenBank/DDBJ databases">
        <authorList>
            <person name="Peeters C."/>
        </authorList>
    </citation>
    <scope>NUCLEOTIDE SEQUENCE [LARGE SCALE GENOMIC DNA]</scope>
    <source>
        <strain evidence="2">LMG 29326</strain>
    </source>
</reference>
<accession>A0A158AK50</accession>
<sequence>MHNKELESVLSSHADRPHPDTTARSTDGLERVIVAVSYACMSFPSDNPSFRVER</sequence>
<feature type="compositionally biased region" description="Basic and acidic residues" evidence="1">
    <location>
        <begin position="1"/>
        <end position="21"/>
    </location>
</feature>
<evidence type="ECO:0000256" key="1">
    <source>
        <dbReference type="SAM" id="MobiDB-lite"/>
    </source>
</evidence>
<gene>
    <name evidence="2" type="ORF">AWB83_01940</name>
</gene>
<evidence type="ECO:0000313" key="2">
    <source>
        <dbReference type="EMBL" id="SAK57956.1"/>
    </source>
</evidence>
<comment type="caution">
    <text evidence="2">The sequence shown here is derived from an EMBL/GenBank/DDBJ whole genome shotgun (WGS) entry which is preliminary data.</text>
</comment>
<dbReference type="EMBL" id="FCOB02000007">
    <property type="protein sequence ID" value="SAK57956.1"/>
    <property type="molecule type" value="Genomic_DNA"/>
</dbReference>
<keyword evidence="3" id="KW-1185">Reference proteome</keyword>
<feature type="region of interest" description="Disordered" evidence="1">
    <location>
        <begin position="1"/>
        <end position="27"/>
    </location>
</feature>
<proteinExistence type="predicted"/>
<dbReference type="AlphaFoldDB" id="A0A158AK50"/>
<protein>
    <submittedName>
        <fullName evidence="2">Uncharacterized protein</fullName>
    </submittedName>
</protein>
<name>A0A158AK50_9BURK</name>
<dbReference type="STRING" id="1777144.AWB83_01940"/>